<dbReference type="EMBL" id="SLTX01000001">
    <property type="protein sequence ID" value="TDB08250.1"/>
    <property type="molecule type" value="Genomic_DNA"/>
</dbReference>
<sequence length="848" mass="97063">MEDTLQFKISSALKDLVGKDLITSDNVAIFELVKNSYDAYANHVIITFSEDKITIADNGKGMSYSDLINKWLFLGFSAKKDGSEDLVDEKQKSYRDKIKRYYAGAKGIGRFSCDRLGRFLTITTKTNDATQVEQIFVDWAKFEEDQKIEFVNVNVKHRSLNSTVVFPSNYTHGTIIEITDLHDDETPWTRKHILELKRSLQKLINPYSEINDFVIDLVCEREKEGDAKLLGEGISYDRELVNGPLKNSITEILKLKTTQIDVKVKDDVVYTTLTDRGIDIYRIKEHNNLYPLIKNGTVSLSFLNRAAKYNFSRLMGVDPINYGSVFLFRNGFRILPFGETGDDSWGIDFRAQQGRARYLSSRDLMGRVDIFVEDVSELKEVSSRDSGLVDTPMSRQVLELFKQSEKRLERYVVGVLWGESFLRNEYYKDEHIADIARKELQRIDKDSESPSYVIDSSLGSKIDFVRLIKTLSSDNNVEVLYYNTELANLVSSSFSPEDVKPQFISDLEIIAERTGNKELISKIKDAKRQIEELTQQKIEAEKKAEEAKRLQSEAEAKALKAEEERRIAEAKAKAEEELRRQVELDKLRAENEKVKAENARLIAEKRAKEEESKRKQIEKEKQLESLKVEFYKKASNPDTDALIHHVKNNNSRINAKVDELIQLVSKGKFGKENSYLILESLSHIKKLSQKALVATDLILSCDLAQSDSQKINLPLFIQGYLAEEIKSTVKCHFLSDIELFAVYGSKLDLALLIDNFVKNSEDWHAKNIWLHCSRQNNSLQLDIYDDGDGLIDSFSQEPNQIFDFAKSGRNGTGFGMYLIKETLKSLRASIEIDTPINNKGMHFKILFK</sequence>
<dbReference type="Pfam" id="PF13589">
    <property type="entry name" value="HATPase_c_3"/>
    <property type="match status" value="1"/>
</dbReference>
<dbReference type="SUPFAM" id="SSF55874">
    <property type="entry name" value="ATPase domain of HSP90 chaperone/DNA topoisomerase II/histidine kinase"/>
    <property type="match status" value="2"/>
</dbReference>
<feature type="coiled-coil region" evidence="1">
    <location>
        <begin position="516"/>
        <end position="629"/>
    </location>
</feature>
<evidence type="ECO:0000259" key="2">
    <source>
        <dbReference type="Pfam" id="PF02518"/>
    </source>
</evidence>
<organism evidence="3 4">
    <name type="scientific">Phocaeicola dorei</name>
    <dbReference type="NCBI Taxonomy" id="357276"/>
    <lineage>
        <taxon>Bacteria</taxon>
        <taxon>Pseudomonadati</taxon>
        <taxon>Bacteroidota</taxon>
        <taxon>Bacteroidia</taxon>
        <taxon>Bacteroidales</taxon>
        <taxon>Bacteroidaceae</taxon>
        <taxon>Phocaeicola</taxon>
    </lineage>
</organism>
<dbReference type="InterPro" id="IPR036890">
    <property type="entry name" value="HATPase_C_sf"/>
</dbReference>
<dbReference type="Pfam" id="PF02518">
    <property type="entry name" value="HATPase_c"/>
    <property type="match status" value="1"/>
</dbReference>
<dbReference type="GO" id="GO:0005524">
    <property type="term" value="F:ATP binding"/>
    <property type="evidence" value="ECO:0007669"/>
    <property type="project" value="UniProtKB-KW"/>
</dbReference>
<dbReference type="RefSeq" id="WP_134770315.1">
    <property type="nucleotide sequence ID" value="NZ_CP046427.1"/>
</dbReference>
<name>A0AAX2R7F4_9BACT</name>
<evidence type="ECO:0000256" key="1">
    <source>
        <dbReference type="SAM" id="Coils"/>
    </source>
</evidence>
<evidence type="ECO:0000313" key="3">
    <source>
        <dbReference type="EMBL" id="TDB08250.1"/>
    </source>
</evidence>
<proteinExistence type="predicted"/>
<protein>
    <submittedName>
        <fullName evidence="3">ATP-binding protein</fullName>
    </submittedName>
</protein>
<dbReference type="AlphaFoldDB" id="A0AAX2R7F4"/>
<feature type="domain" description="Histidine kinase/HSP90-like ATPase" evidence="2">
    <location>
        <begin position="747"/>
        <end position="846"/>
    </location>
</feature>
<dbReference type="InterPro" id="IPR003594">
    <property type="entry name" value="HATPase_dom"/>
</dbReference>
<keyword evidence="3" id="KW-0547">Nucleotide-binding</keyword>
<comment type="caution">
    <text evidence="3">The sequence shown here is derived from an EMBL/GenBank/DDBJ whole genome shotgun (WGS) entry which is preliminary data.</text>
</comment>
<keyword evidence="3" id="KW-0067">ATP-binding</keyword>
<gene>
    <name evidence="3" type="ORF">E1J06_13145</name>
</gene>
<reference evidence="3 4" key="1">
    <citation type="journal article" date="2019" name="Nat. Microbiol.">
        <title>Genomic variation and strain-specific functional adaptation in the human gut microbiome during early life.</title>
        <authorList>
            <person name="Vatanen T."/>
            <person name="Plichta D.R."/>
            <person name="Somani J."/>
            <person name="Munch P.C."/>
            <person name="Arthur T.D."/>
            <person name="Hall A.B."/>
            <person name="Rudolf S."/>
            <person name="Oakeley E.J."/>
            <person name="Ke X."/>
            <person name="Young R.A."/>
            <person name="Haiser H.J."/>
            <person name="Kolde R."/>
            <person name="Yassour M."/>
            <person name="Luopajarvi K."/>
            <person name="Siljander H."/>
            <person name="Virtanen S.M."/>
            <person name="Ilonen J."/>
            <person name="Uibo R."/>
            <person name="Tillmann V."/>
            <person name="Mokurov S."/>
            <person name="Dorshakova N."/>
            <person name="Porter J.A."/>
            <person name="McHardy A.C."/>
            <person name="Lahdesmaki H."/>
            <person name="Vlamakis H."/>
            <person name="Huttenhower C."/>
            <person name="Knip M."/>
            <person name="Xavier R.J."/>
        </authorList>
    </citation>
    <scope>NUCLEOTIDE SEQUENCE [LARGE SCALE GENOMIC DNA]</scope>
    <source>
        <strain evidence="3 4">RJX1052</strain>
    </source>
</reference>
<accession>A0AAX2R7F4</accession>
<dbReference type="Proteomes" id="UP000294834">
    <property type="component" value="Unassembled WGS sequence"/>
</dbReference>
<dbReference type="Gene3D" id="3.30.565.10">
    <property type="entry name" value="Histidine kinase-like ATPase, C-terminal domain"/>
    <property type="match status" value="2"/>
</dbReference>
<keyword evidence="1" id="KW-0175">Coiled coil</keyword>
<evidence type="ECO:0000313" key="4">
    <source>
        <dbReference type="Proteomes" id="UP000294834"/>
    </source>
</evidence>